<proteinExistence type="predicted"/>
<evidence type="ECO:0000313" key="1">
    <source>
        <dbReference type="EMBL" id="GLS18625.1"/>
    </source>
</evidence>
<protein>
    <submittedName>
        <fullName evidence="1">Enoyl-CoA hydratase</fullName>
    </submittedName>
</protein>
<evidence type="ECO:0000313" key="2">
    <source>
        <dbReference type="Proteomes" id="UP001156882"/>
    </source>
</evidence>
<accession>A0ABQ6CID9</accession>
<reference evidence="2" key="1">
    <citation type="journal article" date="2019" name="Int. J. Syst. Evol. Microbiol.">
        <title>The Global Catalogue of Microorganisms (GCM) 10K type strain sequencing project: providing services to taxonomists for standard genome sequencing and annotation.</title>
        <authorList>
            <consortium name="The Broad Institute Genomics Platform"/>
            <consortium name="The Broad Institute Genome Sequencing Center for Infectious Disease"/>
            <person name="Wu L."/>
            <person name="Ma J."/>
        </authorList>
    </citation>
    <scope>NUCLEOTIDE SEQUENCE [LARGE SCALE GENOMIC DNA]</scope>
    <source>
        <strain evidence="2">NBRC 101365</strain>
    </source>
</reference>
<dbReference type="Proteomes" id="UP001156882">
    <property type="component" value="Unassembled WGS sequence"/>
</dbReference>
<keyword evidence="2" id="KW-1185">Reference proteome</keyword>
<gene>
    <name evidence="1" type="ORF">GCM10007874_16420</name>
</gene>
<dbReference type="PANTHER" id="PTHR11941">
    <property type="entry name" value="ENOYL-COA HYDRATASE-RELATED"/>
    <property type="match status" value="1"/>
</dbReference>
<dbReference type="CDD" id="cd06558">
    <property type="entry name" value="crotonase-like"/>
    <property type="match status" value="1"/>
</dbReference>
<dbReference type="SUPFAM" id="SSF52096">
    <property type="entry name" value="ClpP/crotonase"/>
    <property type="match status" value="1"/>
</dbReference>
<dbReference type="InterPro" id="IPR001753">
    <property type="entry name" value="Enoyl-CoA_hydra/iso"/>
</dbReference>
<dbReference type="Pfam" id="PF00378">
    <property type="entry name" value="ECH_1"/>
    <property type="match status" value="1"/>
</dbReference>
<sequence>MIVGLSAAVDAIDANAGVRAAILTGEGKGFCAGGDIAAWGKLSPLEMGQHWVRNGHRVFDRLTRLRVPLVAALNGHTLGGGLELAATADIRIAEEQAKFGLPETGIGMVPGWSGTQRLVTRFGAAAVRRLALTGEIVTAERALQLGLIDEIAPKGEGLREARALCEKIAARGPVANIVAKQMINAAEGEDAAAAMEILAGSLVSYTSDLKEGVASFVEKRPPVFKGF</sequence>
<organism evidence="1 2">
    <name type="scientific">Labrys miyagiensis</name>
    <dbReference type="NCBI Taxonomy" id="346912"/>
    <lineage>
        <taxon>Bacteria</taxon>
        <taxon>Pseudomonadati</taxon>
        <taxon>Pseudomonadota</taxon>
        <taxon>Alphaproteobacteria</taxon>
        <taxon>Hyphomicrobiales</taxon>
        <taxon>Xanthobacteraceae</taxon>
        <taxon>Labrys</taxon>
    </lineage>
</organism>
<comment type="caution">
    <text evidence="1">The sequence shown here is derived from an EMBL/GenBank/DDBJ whole genome shotgun (WGS) entry which is preliminary data.</text>
</comment>
<dbReference type="EMBL" id="BSPC01000014">
    <property type="protein sequence ID" value="GLS18625.1"/>
    <property type="molecule type" value="Genomic_DNA"/>
</dbReference>
<name>A0ABQ6CID9_9HYPH</name>
<dbReference type="InterPro" id="IPR029045">
    <property type="entry name" value="ClpP/crotonase-like_dom_sf"/>
</dbReference>
<dbReference type="PANTHER" id="PTHR11941:SF54">
    <property type="entry name" value="ENOYL-COA HYDRATASE, MITOCHONDRIAL"/>
    <property type="match status" value="1"/>
</dbReference>
<dbReference type="Gene3D" id="3.90.226.10">
    <property type="entry name" value="2-enoyl-CoA Hydratase, Chain A, domain 1"/>
    <property type="match status" value="1"/>
</dbReference>